<accession>A0A2S7IKH6</accession>
<dbReference type="PANTHER" id="PTHR10098:SF108">
    <property type="entry name" value="TETRATRICOPEPTIDE REPEAT PROTEIN 28"/>
    <property type="match status" value="1"/>
</dbReference>
<evidence type="ECO:0000313" key="4">
    <source>
        <dbReference type="Proteomes" id="UP000239590"/>
    </source>
</evidence>
<dbReference type="SMART" id="SM00028">
    <property type="entry name" value="TPR"/>
    <property type="match status" value="6"/>
</dbReference>
<dbReference type="SUPFAM" id="SSF46894">
    <property type="entry name" value="C-terminal effector domain of the bipartite response regulators"/>
    <property type="match status" value="1"/>
</dbReference>
<organism evidence="3 4">
    <name type="scientific">Siphonobacter curvatus</name>
    <dbReference type="NCBI Taxonomy" id="2094562"/>
    <lineage>
        <taxon>Bacteria</taxon>
        <taxon>Pseudomonadati</taxon>
        <taxon>Bacteroidota</taxon>
        <taxon>Cytophagia</taxon>
        <taxon>Cytophagales</taxon>
        <taxon>Cytophagaceae</taxon>
        <taxon>Siphonobacter</taxon>
    </lineage>
</organism>
<keyword evidence="2" id="KW-1133">Transmembrane helix</keyword>
<protein>
    <submittedName>
        <fullName evidence="3">Uncharacterized protein</fullName>
    </submittedName>
</protein>
<evidence type="ECO:0000313" key="3">
    <source>
        <dbReference type="EMBL" id="PQA58139.1"/>
    </source>
</evidence>
<keyword evidence="2" id="KW-0472">Membrane</keyword>
<dbReference type="AlphaFoldDB" id="A0A2S7IKH6"/>
<evidence type="ECO:0000256" key="1">
    <source>
        <dbReference type="PROSITE-ProRule" id="PRU00339"/>
    </source>
</evidence>
<sequence>MILTVFRACLLLILWTFLPYTGQSLPPPASDSASLVYRTKQQYALALETNQPLVAAKALQMLGRLFFHAGQYPQALEYYSEAAKKFEQLGEQTLLAETHNALGELYYYSKQPNQARQEYEQALVLFRKASHTSGIAQTYGNIGHLYEKRQRYDSAFYFQRKALHQYVAANNQEGTAKIYENMGSIFEDLARYDSAQVYFQRALKVNLQTKDSLLRIEILNNLGDILRKTGHPKASLAYSQQAYELALKTHEQHFLSGTSNDIGKAYQLMGQHDSAYHYVALSRAFEAEIYSQESSQQLVLTQALFDTEKKNREIEKLTDERQFNQLVTAAAVLVSLLLVGIVTLAYNRQKLKVRNEQTLSRQNQLVYETRHELMLSELRNKQLEEEQLKHELATRSKELSTHILHLIQKNESLEQLKTSLEKLIKDDKRDHKKQIKKIVQQINDSFSHDQYWLEFSSTFEQVHHSFFEKLRTHSDQLSTSDLRLIALLKMNLTSADISTLLGISQDSLRVTRYRLRKKLNLEAGESLTAFVQAL</sequence>
<comment type="caution">
    <text evidence="3">The sequence shown here is derived from an EMBL/GenBank/DDBJ whole genome shotgun (WGS) entry which is preliminary data.</text>
</comment>
<dbReference type="Pfam" id="PF13374">
    <property type="entry name" value="TPR_10"/>
    <property type="match status" value="1"/>
</dbReference>
<evidence type="ECO:0000256" key="2">
    <source>
        <dbReference type="SAM" id="Phobius"/>
    </source>
</evidence>
<dbReference type="GO" id="GO:0003677">
    <property type="term" value="F:DNA binding"/>
    <property type="evidence" value="ECO:0007669"/>
    <property type="project" value="InterPro"/>
</dbReference>
<dbReference type="GO" id="GO:0006355">
    <property type="term" value="P:regulation of DNA-templated transcription"/>
    <property type="evidence" value="ECO:0007669"/>
    <property type="project" value="InterPro"/>
</dbReference>
<reference evidence="4" key="1">
    <citation type="submission" date="2018-02" db="EMBL/GenBank/DDBJ databases">
        <title>Genome sequencing of Solimonas sp. HR-BB.</title>
        <authorList>
            <person name="Lee Y."/>
            <person name="Jeon C.O."/>
        </authorList>
    </citation>
    <scope>NUCLEOTIDE SEQUENCE [LARGE SCALE GENOMIC DNA]</scope>
    <source>
        <strain evidence="4">HR-U</strain>
    </source>
</reference>
<keyword evidence="4" id="KW-1185">Reference proteome</keyword>
<feature type="repeat" description="TPR" evidence="1">
    <location>
        <begin position="56"/>
        <end position="89"/>
    </location>
</feature>
<feature type="repeat" description="TPR" evidence="1">
    <location>
        <begin position="176"/>
        <end position="209"/>
    </location>
</feature>
<dbReference type="RefSeq" id="WP_104709395.1">
    <property type="nucleotide sequence ID" value="NZ_PTRA01000001.1"/>
</dbReference>
<keyword evidence="2" id="KW-0812">Transmembrane</keyword>
<dbReference type="Proteomes" id="UP000239590">
    <property type="component" value="Unassembled WGS sequence"/>
</dbReference>
<dbReference type="InterPro" id="IPR016032">
    <property type="entry name" value="Sig_transdc_resp-reg_C-effctor"/>
</dbReference>
<dbReference type="Pfam" id="PF13424">
    <property type="entry name" value="TPR_12"/>
    <property type="match status" value="2"/>
</dbReference>
<dbReference type="EMBL" id="PTRA01000001">
    <property type="protein sequence ID" value="PQA58139.1"/>
    <property type="molecule type" value="Genomic_DNA"/>
</dbReference>
<name>A0A2S7IKH6_9BACT</name>
<gene>
    <name evidence="3" type="ORF">C5O19_00165</name>
</gene>
<dbReference type="InterPro" id="IPR019734">
    <property type="entry name" value="TPR_rpt"/>
</dbReference>
<dbReference type="InterPro" id="IPR011990">
    <property type="entry name" value="TPR-like_helical_dom_sf"/>
</dbReference>
<feature type="transmembrane region" description="Helical" evidence="2">
    <location>
        <begin position="326"/>
        <end position="346"/>
    </location>
</feature>
<dbReference type="OrthoDB" id="1523128at2"/>
<dbReference type="PROSITE" id="PS50005">
    <property type="entry name" value="TPR"/>
    <property type="match status" value="3"/>
</dbReference>
<dbReference type="Gene3D" id="1.25.40.10">
    <property type="entry name" value="Tetratricopeptide repeat domain"/>
    <property type="match status" value="2"/>
</dbReference>
<keyword evidence="1" id="KW-0802">TPR repeat</keyword>
<proteinExistence type="predicted"/>
<feature type="repeat" description="TPR" evidence="1">
    <location>
        <begin position="96"/>
        <end position="129"/>
    </location>
</feature>
<dbReference type="SUPFAM" id="SSF48452">
    <property type="entry name" value="TPR-like"/>
    <property type="match status" value="2"/>
</dbReference>
<dbReference type="PANTHER" id="PTHR10098">
    <property type="entry name" value="RAPSYN-RELATED"/>
    <property type="match status" value="1"/>
</dbReference>